<sequence>MPTDRRRWLLAAAAAGLGGCASSAHRYEAASLIGGQPGVLLGEVHDNADGHALRLAAVDAWLARGARPAIALEMFDRGDQPAIDGLQAARATPDSQAFVDAVLGARPAGTSRGGWDWRFYRPFIERALQLGLPLVAANVGRAEGRALMRDGLAAHGFEADVPPDVLAAHTRSIEASHCGHVGADLAARMALIQVARDQQMARAVGAHIGRGVLLLAGNGHVRTDVGVPRWLSPATRARCQSIGVLEAGDTTTAYDRIVHVPAAERPDPCASMRPPRRAG</sequence>
<dbReference type="OrthoDB" id="9795827at2"/>
<evidence type="ECO:0000313" key="3">
    <source>
        <dbReference type="Proteomes" id="UP000288178"/>
    </source>
</evidence>
<dbReference type="PROSITE" id="PS51318">
    <property type="entry name" value="TAT"/>
    <property type="match status" value="1"/>
</dbReference>
<dbReference type="SUPFAM" id="SSF159501">
    <property type="entry name" value="EreA/ChaN-like"/>
    <property type="match status" value="1"/>
</dbReference>
<feature type="domain" description="Haem-binding uptake Tiki superfamily ChaN" evidence="1">
    <location>
        <begin position="38"/>
        <end position="231"/>
    </location>
</feature>
<comment type="caution">
    <text evidence="2">The sequence shown here is derived from an EMBL/GenBank/DDBJ whole genome shotgun (WGS) entry which is preliminary data.</text>
</comment>
<reference evidence="2 3" key="1">
    <citation type="submission" date="2019-01" db="EMBL/GenBank/DDBJ databases">
        <authorList>
            <person name="Chen W.-M."/>
        </authorList>
    </citation>
    <scope>NUCLEOTIDE SEQUENCE [LARGE SCALE GENOMIC DNA]</scope>
    <source>
        <strain evidence="2 3">ICH-3</strain>
    </source>
</reference>
<proteinExistence type="predicted"/>
<protein>
    <recommendedName>
        <fullName evidence="1">Haem-binding uptake Tiki superfamily ChaN domain-containing protein</fullName>
    </recommendedName>
</protein>
<dbReference type="InterPro" id="IPR006311">
    <property type="entry name" value="TAT_signal"/>
</dbReference>
<dbReference type="Proteomes" id="UP000288178">
    <property type="component" value="Unassembled WGS sequence"/>
</dbReference>
<dbReference type="Gene3D" id="3.40.50.11550">
    <property type="match status" value="2"/>
</dbReference>
<dbReference type="PROSITE" id="PS51257">
    <property type="entry name" value="PROKAR_LIPOPROTEIN"/>
    <property type="match status" value="1"/>
</dbReference>
<dbReference type="Pfam" id="PF04187">
    <property type="entry name" value="Cofac_haem_bdg"/>
    <property type="match status" value="1"/>
</dbReference>
<dbReference type="InterPro" id="IPR007314">
    <property type="entry name" value="Cofac_haem-bd_dom"/>
</dbReference>
<organism evidence="2 3">
    <name type="scientific">Rubrivivax albus</name>
    <dbReference type="NCBI Taxonomy" id="2499835"/>
    <lineage>
        <taxon>Bacteria</taxon>
        <taxon>Pseudomonadati</taxon>
        <taxon>Pseudomonadota</taxon>
        <taxon>Betaproteobacteria</taxon>
        <taxon>Burkholderiales</taxon>
        <taxon>Sphaerotilaceae</taxon>
        <taxon>Rubrivivax</taxon>
    </lineage>
</organism>
<dbReference type="AlphaFoldDB" id="A0A3S2TSJ3"/>
<evidence type="ECO:0000313" key="2">
    <source>
        <dbReference type="EMBL" id="RVT53606.1"/>
    </source>
</evidence>
<keyword evidence="3" id="KW-1185">Reference proteome</keyword>
<gene>
    <name evidence="2" type="ORF">ENE75_01530</name>
</gene>
<dbReference type="EMBL" id="SACT01000001">
    <property type="protein sequence ID" value="RVT53606.1"/>
    <property type="molecule type" value="Genomic_DNA"/>
</dbReference>
<name>A0A3S2TSJ3_9BURK</name>
<dbReference type="CDD" id="cd14727">
    <property type="entry name" value="ChanN-like"/>
    <property type="match status" value="1"/>
</dbReference>
<dbReference type="RefSeq" id="WP_128194928.1">
    <property type="nucleotide sequence ID" value="NZ_SACT01000001.1"/>
</dbReference>
<evidence type="ECO:0000259" key="1">
    <source>
        <dbReference type="Pfam" id="PF04187"/>
    </source>
</evidence>
<accession>A0A3S2TSJ3</accession>